<dbReference type="PANTHER" id="PTHR43744">
    <property type="entry name" value="ABC TRANSPORTER PERMEASE PROTEIN MG189-RELATED-RELATED"/>
    <property type="match status" value="1"/>
</dbReference>
<dbReference type="InterPro" id="IPR035906">
    <property type="entry name" value="MetI-like_sf"/>
</dbReference>
<keyword evidence="4 7" id="KW-0812">Transmembrane</keyword>
<name>A0ABQ3PY80_9ACTN</name>
<evidence type="ECO:0000256" key="3">
    <source>
        <dbReference type="ARBA" id="ARBA00022475"/>
    </source>
</evidence>
<dbReference type="Proteomes" id="UP001052655">
    <property type="component" value="Unassembled WGS sequence"/>
</dbReference>
<feature type="transmembrane region" description="Helical" evidence="7">
    <location>
        <begin position="107"/>
        <end position="132"/>
    </location>
</feature>
<feature type="transmembrane region" description="Helical" evidence="7">
    <location>
        <begin position="239"/>
        <end position="260"/>
    </location>
</feature>
<keyword evidence="6 7" id="KW-0472">Membrane</keyword>
<dbReference type="InterPro" id="IPR000515">
    <property type="entry name" value="MetI-like"/>
</dbReference>
<keyword evidence="3" id="KW-1003">Cell membrane</keyword>
<keyword evidence="5 7" id="KW-1133">Transmembrane helix</keyword>
<dbReference type="PROSITE" id="PS50928">
    <property type="entry name" value="ABC_TM1"/>
    <property type="match status" value="1"/>
</dbReference>
<dbReference type="Pfam" id="PF00528">
    <property type="entry name" value="BPD_transp_1"/>
    <property type="match status" value="1"/>
</dbReference>
<protein>
    <submittedName>
        <fullName evidence="9">Transporter</fullName>
    </submittedName>
</protein>
<evidence type="ECO:0000256" key="5">
    <source>
        <dbReference type="ARBA" id="ARBA00022989"/>
    </source>
</evidence>
<reference evidence="9" key="1">
    <citation type="submission" date="2024-05" db="EMBL/GenBank/DDBJ databases">
        <title>Whole genome shotgun sequence of Streptomyces daghestanicus NBRC 12762.</title>
        <authorList>
            <person name="Komaki H."/>
            <person name="Tamura T."/>
        </authorList>
    </citation>
    <scope>NUCLEOTIDE SEQUENCE</scope>
    <source>
        <strain evidence="9">NBRC 12762</strain>
    </source>
</reference>
<feature type="transmembrane region" description="Helical" evidence="7">
    <location>
        <begin position="72"/>
        <end position="95"/>
    </location>
</feature>
<comment type="caution">
    <text evidence="9">The sequence shown here is derived from an EMBL/GenBank/DDBJ whole genome shotgun (WGS) entry which is preliminary data.</text>
</comment>
<evidence type="ECO:0000256" key="2">
    <source>
        <dbReference type="ARBA" id="ARBA00022448"/>
    </source>
</evidence>
<organism evidence="9 10">
    <name type="scientific">Streptomyces daghestanicus</name>
    <dbReference type="NCBI Taxonomy" id="66885"/>
    <lineage>
        <taxon>Bacteria</taxon>
        <taxon>Bacillati</taxon>
        <taxon>Actinomycetota</taxon>
        <taxon>Actinomycetes</taxon>
        <taxon>Kitasatosporales</taxon>
        <taxon>Streptomycetaceae</taxon>
        <taxon>Streptomyces</taxon>
    </lineage>
</organism>
<dbReference type="CDD" id="cd06261">
    <property type="entry name" value="TM_PBP2"/>
    <property type="match status" value="1"/>
</dbReference>
<feature type="transmembrane region" description="Helical" evidence="7">
    <location>
        <begin position="12"/>
        <end position="29"/>
    </location>
</feature>
<gene>
    <name evidence="9" type="ORF">Sdagh_16980</name>
</gene>
<evidence type="ECO:0000256" key="7">
    <source>
        <dbReference type="RuleBase" id="RU363032"/>
    </source>
</evidence>
<evidence type="ECO:0000256" key="4">
    <source>
        <dbReference type="ARBA" id="ARBA00022692"/>
    </source>
</evidence>
<dbReference type="PANTHER" id="PTHR43744:SF12">
    <property type="entry name" value="ABC TRANSPORTER PERMEASE PROTEIN MG189-RELATED"/>
    <property type="match status" value="1"/>
</dbReference>
<evidence type="ECO:0000259" key="8">
    <source>
        <dbReference type="PROSITE" id="PS50928"/>
    </source>
</evidence>
<evidence type="ECO:0000256" key="6">
    <source>
        <dbReference type="ARBA" id="ARBA00023136"/>
    </source>
</evidence>
<feature type="transmembrane region" description="Helical" evidence="7">
    <location>
        <begin position="138"/>
        <end position="159"/>
    </location>
</feature>
<dbReference type="GeneID" id="91549124"/>
<dbReference type="Gene3D" id="1.10.3720.10">
    <property type="entry name" value="MetI-like"/>
    <property type="match status" value="1"/>
</dbReference>
<dbReference type="EMBL" id="BNDX01000007">
    <property type="protein sequence ID" value="GHI29968.1"/>
    <property type="molecule type" value="Genomic_DNA"/>
</dbReference>
<comment type="subcellular location">
    <subcellularLocation>
        <location evidence="1 7">Cell membrane</location>
        <topology evidence="1 7">Multi-pass membrane protein</topology>
    </subcellularLocation>
</comment>
<feature type="transmembrane region" description="Helical" evidence="7">
    <location>
        <begin position="180"/>
        <end position="202"/>
    </location>
</feature>
<dbReference type="SUPFAM" id="SSF161098">
    <property type="entry name" value="MetI-like"/>
    <property type="match status" value="1"/>
</dbReference>
<sequence length="275" mass="30096">MKLSKRWLPAHVLVWSYAVLLIVPLYYFLASAFKTNDEIFAHPFALPTSFGFGNFRTAFDSADLGLAVVNSALVTVLALVVTLALALPAAFALARSTGRLASLVEQVFSLGFLIPTFAALFPTFLLAAATGLFHTRTFMVLFLPATAMPLSVVILVQFMRTIPREMEEAARMDGASTYAVLRHVYVPMCVPGIATVLLLNFLTFWNEYLYSLVIIGPDPAQRTVQVALPTLRSITGTDYGVLTAGTILTLVPVWIVYTVLQRRMQQALVSGAVKM</sequence>
<evidence type="ECO:0000313" key="10">
    <source>
        <dbReference type="Proteomes" id="UP001052655"/>
    </source>
</evidence>
<evidence type="ECO:0000313" key="9">
    <source>
        <dbReference type="EMBL" id="GHI29968.1"/>
    </source>
</evidence>
<keyword evidence="10" id="KW-1185">Reference proteome</keyword>
<feature type="domain" description="ABC transmembrane type-1" evidence="8">
    <location>
        <begin position="68"/>
        <end position="260"/>
    </location>
</feature>
<proteinExistence type="inferred from homology"/>
<keyword evidence="2 7" id="KW-0813">Transport</keyword>
<accession>A0ABQ3PY80</accession>
<comment type="similarity">
    <text evidence="7">Belongs to the binding-protein-dependent transport system permease family.</text>
</comment>
<dbReference type="RefSeq" id="WP_189419214.1">
    <property type="nucleotide sequence ID" value="NZ_BMTC01000004.1"/>
</dbReference>
<evidence type="ECO:0000256" key="1">
    <source>
        <dbReference type="ARBA" id="ARBA00004651"/>
    </source>
</evidence>